<evidence type="ECO:0000256" key="7">
    <source>
        <dbReference type="PROSITE-ProRule" id="PRU01091"/>
    </source>
</evidence>
<dbReference type="Pfam" id="PF00486">
    <property type="entry name" value="Trans_reg_C"/>
    <property type="match status" value="1"/>
</dbReference>
<keyword evidence="2" id="KW-0805">Transcription regulation</keyword>
<gene>
    <name evidence="10" type="ORF">GCWU000342_00235</name>
</gene>
<dbReference type="GO" id="GO:0000156">
    <property type="term" value="F:phosphorelay response regulator activity"/>
    <property type="evidence" value="ECO:0007669"/>
    <property type="project" value="TreeGrafter"/>
</dbReference>
<dbReference type="Gene3D" id="3.40.50.2300">
    <property type="match status" value="1"/>
</dbReference>
<keyword evidence="3 7" id="KW-0238">DNA-binding</keyword>
<dbReference type="Gene3D" id="6.10.250.690">
    <property type="match status" value="1"/>
</dbReference>
<dbReference type="CDD" id="cd17574">
    <property type="entry name" value="REC_OmpR"/>
    <property type="match status" value="1"/>
</dbReference>
<dbReference type="InterPro" id="IPR001789">
    <property type="entry name" value="Sig_transdc_resp-reg_receiver"/>
</dbReference>
<dbReference type="eggNOG" id="COG0745">
    <property type="taxonomic scope" value="Bacteria"/>
</dbReference>
<dbReference type="GO" id="GO:0005829">
    <property type="term" value="C:cytosol"/>
    <property type="evidence" value="ECO:0007669"/>
    <property type="project" value="TreeGrafter"/>
</dbReference>
<keyword evidence="11" id="KW-1185">Reference proteome</keyword>
<proteinExistence type="predicted"/>
<dbReference type="HOGENOM" id="CLU_000445_30_3_9"/>
<evidence type="ECO:0000259" key="9">
    <source>
        <dbReference type="PROSITE" id="PS51755"/>
    </source>
</evidence>
<feature type="domain" description="OmpR/PhoB-type" evidence="9">
    <location>
        <begin position="142"/>
        <end position="242"/>
    </location>
</feature>
<sequence>MSSITRNWIYEGSRKQGNEMIHVLIVEDDPAIVKSLEDFLRGQEMQVTSAGGQEEALQKLQERPYDLVLLDITLPDGSGYSVCNAVKRDYQTPVIFLTASGDENSVVTGFDLGAEDYIAKPFRPRELVSRIRNVLRHTKRQSNIERVQDLRVDLDSGRVFKGEQELSLSAMEYRLLGIFLENRGRILSRSQLLEAAWDFAGDYVNDNTLSVYIKRLREKIESDPQNPTMIRTVRGLGYRMEDSTKSAGGK</sequence>
<evidence type="ECO:0000256" key="6">
    <source>
        <dbReference type="PROSITE-ProRule" id="PRU00169"/>
    </source>
</evidence>
<dbReference type="Pfam" id="PF00072">
    <property type="entry name" value="Response_reg"/>
    <property type="match status" value="1"/>
</dbReference>
<evidence type="ECO:0000256" key="4">
    <source>
        <dbReference type="ARBA" id="ARBA00023163"/>
    </source>
</evidence>
<dbReference type="PANTHER" id="PTHR48111">
    <property type="entry name" value="REGULATOR OF RPOS"/>
    <property type="match status" value="1"/>
</dbReference>
<dbReference type="PROSITE" id="PS51755">
    <property type="entry name" value="OMPR_PHOB"/>
    <property type="match status" value="1"/>
</dbReference>
<dbReference type="GO" id="GO:0006355">
    <property type="term" value="P:regulation of DNA-templated transcription"/>
    <property type="evidence" value="ECO:0007669"/>
    <property type="project" value="InterPro"/>
</dbReference>
<dbReference type="SMART" id="SM00862">
    <property type="entry name" value="Trans_reg_C"/>
    <property type="match status" value="1"/>
</dbReference>
<feature type="domain" description="Response regulatory" evidence="8">
    <location>
        <begin position="22"/>
        <end position="135"/>
    </location>
</feature>
<comment type="caution">
    <text evidence="10">The sequence shown here is derived from an EMBL/GenBank/DDBJ whole genome shotgun (WGS) entry which is preliminary data.</text>
</comment>
<dbReference type="InterPro" id="IPR011006">
    <property type="entry name" value="CheY-like_superfamily"/>
</dbReference>
<dbReference type="PANTHER" id="PTHR48111:SF73">
    <property type="entry name" value="ALKALINE PHOSPHATASE SYNTHESIS TRANSCRIPTIONAL REGULATORY PROTEIN PHOP"/>
    <property type="match status" value="1"/>
</dbReference>
<comment type="function">
    <text evidence="5">May play the central regulatory role in sporulation. It may be an element of the effector pathway responsible for the activation of sporulation genes in response to nutritional stress. Spo0A may act in concert with spo0H (a sigma factor) to control the expression of some genes that are critical to the sporulation process.</text>
</comment>
<reference evidence="10" key="1">
    <citation type="submission" date="2009-04" db="EMBL/GenBank/DDBJ databases">
        <authorList>
            <person name="Weinstock G."/>
            <person name="Sodergren E."/>
            <person name="Clifton S."/>
            <person name="Fulton L."/>
            <person name="Fulton B."/>
            <person name="Courtney L."/>
            <person name="Fronick C."/>
            <person name="Harrison M."/>
            <person name="Strong C."/>
            <person name="Farmer C."/>
            <person name="Delahaunty K."/>
            <person name="Markovic C."/>
            <person name="Hall O."/>
            <person name="Minx P."/>
            <person name="Tomlinson C."/>
            <person name="Mitreva M."/>
            <person name="Nelson J."/>
            <person name="Hou S."/>
            <person name="Wollam A."/>
            <person name="Pepin K.H."/>
            <person name="Johnson M."/>
            <person name="Bhonagiri V."/>
            <person name="Nash W.E."/>
            <person name="Warren W."/>
            <person name="Chinwalla A."/>
            <person name="Mardis E.R."/>
            <person name="Wilson R.K."/>
        </authorList>
    </citation>
    <scope>NUCLEOTIDE SEQUENCE [LARGE SCALE GENOMIC DNA]</scope>
    <source>
        <strain evidence="10">DSM 14600</strain>
    </source>
</reference>
<dbReference type="AlphaFoldDB" id="C4G8D9"/>
<dbReference type="Proteomes" id="UP000003494">
    <property type="component" value="Unassembled WGS sequence"/>
</dbReference>
<dbReference type="Gene3D" id="1.10.10.10">
    <property type="entry name" value="Winged helix-like DNA-binding domain superfamily/Winged helix DNA-binding domain"/>
    <property type="match status" value="1"/>
</dbReference>
<dbReference type="GO" id="GO:0000976">
    <property type="term" value="F:transcription cis-regulatory region binding"/>
    <property type="evidence" value="ECO:0007669"/>
    <property type="project" value="TreeGrafter"/>
</dbReference>
<dbReference type="SUPFAM" id="SSF52172">
    <property type="entry name" value="CheY-like"/>
    <property type="match status" value="1"/>
</dbReference>
<feature type="DNA-binding region" description="OmpR/PhoB-type" evidence="7">
    <location>
        <begin position="142"/>
        <end position="242"/>
    </location>
</feature>
<dbReference type="InterPro" id="IPR036388">
    <property type="entry name" value="WH-like_DNA-bd_sf"/>
</dbReference>
<name>C4G8D9_9FIRM</name>
<evidence type="ECO:0000313" key="11">
    <source>
        <dbReference type="Proteomes" id="UP000003494"/>
    </source>
</evidence>
<keyword evidence="4" id="KW-0804">Transcription</keyword>
<dbReference type="EMBL" id="ACIP02000001">
    <property type="protein sequence ID" value="EEP28886.1"/>
    <property type="molecule type" value="Genomic_DNA"/>
</dbReference>
<accession>C4G8D9</accession>
<evidence type="ECO:0000259" key="8">
    <source>
        <dbReference type="PROSITE" id="PS50110"/>
    </source>
</evidence>
<evidence type="ECO:0000256" key="1">
    <source>
        <dbReference type="ARBA" id="ARBA00018672"/>
    </source>
</evidence>
<evidence type="ECO:0000256" key="3">
    <source>
        <dbReference type="ARBA" id="ARBA00023125"/>
    </source>
</evidence>
<dbReference type="InterPro" id="IPR039420">
    <property type="entry name" value="WalR-like"/>
</dbReference>
<dbReference type="CDD" id="cd00383">
    <property type="entry name" value="trans_reg_C"/>
    <property type="match status" value="1"/>
</dbReference>
<dbReference type="GO" id="GO:0032993">
    <property type="term" value="C:protein-DNA complex"/>
    <property type="evidence" value="ECO:0007669"/>
    <property type="project" value="TreeGrafter"/>
</dbReference>
<protein>
    <recommendedName>
        <fullName evidence="1">Stage 0 sporulation protein A homolog</fullName>
    </recommendedName>
</protein>
<organism evidence="10 11">
    <name type="scientific">Shuttleworthella satelles DSM 14600</name>
    <dbReference type="NCBI Taxonomy" id="626523"/>
    <lineage>
        <taxon>Bacteria</taxon>
        <taxon>Bacillati</taxon>
        <taxon>Bacillota</taxon>
        <taxon>Clostridia</taxon>
        <taxon>Lachnospirales</taxon>
        <taxon>Lachnospiraceae</taxon>
        <taxon>Shuttleworthella</taxon>
    </lineage>
</organism>
<dbReference type="InterPro" id="IPR001867">
    <property type="entry name" value="OmpR/PhoB-type_DNA-bd"/>
</dbReference>
<evidence type="ECO:0000313" key="10">
    <source>
        <dbReference type="EMBL" id="EEP28886.1"/>
    </source>
</evidence>
<feature type="modified residue" description="4-aspartylphosphate" evidence="6">
    <location>
        <position position="71"/>
    </location>
</feature>
<evidence type="ECO:0000256" key="5">
    <source>
        <dbReference type="ARBA" id="ARBA00024867"/>
    </source>
</evidence>
<evidence type="ECO:0000256" key="2">
    <source>
        <dbReference type="ARBA" id="ARBA00023015"/>
    </source>
</evidence>
<dbReference type="SMART" id="SM00448">
    <property type="entry name" value="REC"/>
    <property type="match status" value="1"/>
</dbReference>
<dbReference type="PROSITE" id="PS50110">
    <property type="entry name" value="RESPONSE_REGULATORY"/>
    <property type="match status" value="1"/>
</dbReference>
<keyword evidence="6" id="KW-0597">Phosphoprotein</keyword>
<dbReference type="STRING" id="626523.GCWU000342_00235"/>